<organism evidence="3 4">
    <name type="scientific">Tomitella cavernea</name>
    <dbReference type="NCBI Taxonomy" id="1387982"/>
    <lineage>
        <taxon>Bacteria</taxon>
        <taxon>Bacillati</taxon>
        <taxon>Actinomycetota</taxon>
        <taxon>Actinomycetes</taxon>
        <taxon>Mycobacteriales</taxon>
        <taxon>Tomitella</taxon>
    </lineage>
</organism>
<proteinExistence type="predicted"/>
<gene>
    <name evidence="3" type="ORF">GCM10023353_21780</name>
</gene>
<evidence type="ECO:0000256" key="2">
    <source>
        <dbReference type="SAM" id="Phobius"/>
    </source>
</evidence>
<feature type="transmembrane region" description="Helical" evidence="2">
    <location>
        <begin position="285"/>
        <end position="304"/>
    </location>
</feature>
<feature type="transmembrane region" description="Helical" evidence="2">
    <location>
        <begin position="186"/>
        <end position="206"/>
    </location>
</feature>
<feature type="compositionally biased region" description="Acidic residues" evidence="1">
    <location>
        <begin position="363"/>
        <end position="383"/>
    </location>
</feature>
<feature type="transmembrane region" description="Helical" evidence="2">
    <location>
        <begin position="161"/>
        <end position="180"/>
    </location>
</feature>
<feature type="transmembrane region" description="Helical" evidence="2">
    <location>
        <begin position="213"/>
        <end position="231"/>
    </location>
</feature>
<feature type="region of interest" description="Disordered" evidence="1">
    <location>
        <begin position="354"/>
        <end position="416"/>
    </location>
</feature>
<feature type="transmembrane region" description="Helical" evidence="2">
    <location>
        <begin position="237"/>
        <end position="258"/>
    </location>
</feature>
<name>A0ABP9CT41_9ACTN</name>
<dbReference type="Proteomes" id="UP001500839">
    <property type="component" value="Unassembled WGS sequence"/>
</dbReference>
<keyword evidence="4" id="KW-1185">Reference proteome</keyword>
<dbReference type="Pfam" id="PF11361">
    <property type="entry name" value="DUF3159"/>
    <property type="match status" value="1"/>
</dbReference>
<evidence type="ECO:0008006" key="5">
    <source>
        <dbReference type="Google" id="ProtNLM"/>
    </source>
</evidence>
<sequence>MATAAKGYFRRLSQRLTEDIDDLDTKEMVAATEAAGVRPCTDFVRGEEITMVGRLRTVSAGTRGCAAGMEAELWDGHDTVTLVWLGRRRIPGIEPGRTVSVRGRLGDRDGAKVLYNPPCTSCRGSHEARPGGRPAHAHAHVWHPRTVTQEQERKETLLEQMGGIGGLVYSTLPILVFVPVNAVWSLQPALFAALGVAAAILVWRLVRGEKIQPAVSGFIGVGICAYIAHRTGTAKGYFLFGIYTSLVYGGVFLLSVLVRWPLVGVIWNGLNGVSSRWRSVRRARTLYDVATIGWAVVFAARYLVQSQLYDSDQTGWLAFARITMGWPLAALALLVTFYAIRRADTAVFEALGAPEGEAPGEGVADDESADDEAVDAEAADDDGPGVGNGRSAAGGTPEPGYPAGEPYPSDEPSPRA</sequence>
<dbReference type="EMBL" id="BAABKQ010000001">
    <property type="protein sequence ID" value="GAA4815624.1"/>
    <property type="molecule type" value="Genomic_DNA"/>
</dbReference>
<feature type="transmembrane region" description="Helical" evidence="2">
    <location>
        <begin position="316"/>
        <end position="340"/>
    </location>
</feature>
<keyword evidence="2" id="KW-1133">Transmembrane helix</keyword>
<keyword evidence="2" id="KW-0472">Membrane</keyword>
<evidence type="ECO:0000313" key="4">
    <source>
        <dbReference type="Proteomes" id="UP001500839"/>
    </source>
</evidence>
<comment type="caution">
    <text evidence="3">The sequence shown here is derived from an EMBL/GenBank/DDBJ whole genome shotgun (WGS) entry which is preliminary data.</text>
</comment>
<dbReference type="InterPro" id="IPR016566">
    <property type="entry name" value="UCP010219"/>
</dbReference>
<keyword evidence="2" id="KW-0812">Transmembrane</keyword>
<feature type="compositionally biased region" description="Low complexity" evidence="1">
    <location>
        <begin position="393"/>
        <end position="407"/>
    </location>
</feature>
<evidence type="ECO:0000256" key="1">
    <source>
        <dbReference type="SAM" id="MobiDB-lite"/>
    </source>
</evidence>
<accession>A0ABP9CT41</accession>
<protein>
    <recommendedName>
        <fullName evidence="5">DUF3159 domain-containing protein</fullName>
    </recommendedName>
</protein>
<evidence type="ECO:0000313" key="3">
    <source>
        <dbReference type="EMBL" id="GAA4815624.1"/>
    </source>
</evidence>
<reference evidence="4" key="1">
    <citation type="journal article" date="2019" name="Int. J. Syst. Evol. Microbiol.">
        <title>The Global Catalogue of Microorganisms (GCM) 10K type strain sequencing project: providing services to taxonomists for standard genome sequencing and annotation.</title>
        <authorList>
            <consortium name="The Broad Institute Genomics Platform"/>
            <consortium name="The Broad Institute Genome Sequencing Center for Infectious Disease"/>
            <person name="Wu L."/>
            <person name="Ma J."/>
        </authorList>
    </citation>
    <scope>NUCLEOTIDE SEQUENCE [LARGE SCALE GENOMIC DNA]</scope>
    <source>
        <strain evidence="4">JCM 18542</strain>
    </source>
</reference>